<feature type="compositionally biased region" description="Basic and acidic residues" evidence="1">
    <location>
        <begin position="103"/>
        <end position="115"/>
    </location>
</feature>
<dbReference type="AlphaFoldDB" id="A0A0K8T8I8"/>
<feature type="compositionally biased region" description="Basic residues" evidence="1">
    <location>
        <begin position="116"/>
        <end position="144"/>
    </location>
</feature>
<protein>
    <submittedName>
        <fullName evidence="2">Uncharacterized protein</fullName>
    </submittedName>
</protein>
<organism evidence="2">
    <name type="scientific">Lygus hesperus</name>
    <name type="common">Western plant bug</name>
    <dbReference type="NCBI Taxonomy" id="30085"/>
    <lineage>
        <taxon>Eukaryota</taxon>
        <taxon>Metazoa</taxon>
        <taxon>Ecdysozoa</taxon>
        <taxon>Arthropoda</taxon>
        <taxon>Hexapoda</taxon>
        <taxon>Insecta</taxon>
        <taxon>Pterygota</taxon>
        <taxon>Neoptera</taxon>
        <taxon>Paraneoptera</taxon>
        <taxon>Hemiptera</taxon>
        <taxon>Heteroptera</taxon>
        <taxon>Panheteroptera</taxon>
        <taxon>Cimicomorpha</taxon>
        <taxon>Miridae</taxon>
        <taxon>Mirini</taxon>
        <taxon>Lygus</taxon>
    </lineage>
</organism>
<evidence type="ECO:0000256" key="1">
    <source>
        <dbReference type="SAM" id="MobiDB-lite"/>
    </source>
</evidence>
<sequence>RKRAEQRPSWSQAAQAMRLAEGELRRDKVFYTPAFIDFLGATLTYRGCSAPGPLLLVEAPPPPIKEPKVVPAPAQAPIPPVSSSERRVASAPMEVDPTPAQTRLERLFGRSPSRDSRHRRDHRRRPTPPRRTPPRRNRQRRRYRSPRDELRGEHSRSSSDSRFSRRWPRDTARGYQGQRPA</sequence>
<name>A0A0K8T8I8_LYGHE</name>
<feature type="compositionally biased region" description="Basic and acidic residues" evidence="1">
    <location>
        <begin position="145"/>
        <end position="172"/>
    </location>
</feature>
<proteinExistence type="predicted"/>
<accession>A0A0K8T8I8</accession>
<evidence type="ECO:0000313" key="2">
    <source>
        <dbReference type="EMBL" id="JAG61465.1"/>
    </source>
</evidence>
<dbReference type="EMBL" id="GBRD01004356">
    <property type="protein sequence ID" value="JAG61465.1"/>
    <property type="molecule type" value="Transcribed_RNA"/>
</dbReference>
<feature type="non-terminal residue" evidence="2">
    <location>
        <position position="1"/>
    </location>
</feature>
<reference evidence="2" key="1">
    <citation type="submission" date="2014-09" db="EMBL/GenBank/DDBJ databases">
        <authorList>
            <person name="Magalhaes I.L.F."/>
            <person name="Oliveira U."/>
            <person name="Santos F.R."/>
            <person name="Vidigal T.H.D.A."/>
            <person name="Brescovit A.D."/>
            <person name="Santos A.J."/>
        </authorList>
    </citation>
    <scope>NUCLEOTIDE SEQUENCE</scope>
</reference>
<feature type="non-terminal residue" evidence="2">
    <location>
        <position position="181"/>
    </location>
</feature>
<feature type="region of interest" description="Disordered" evidence="1">
    <location>
        <begin position="60"/>
        <end position="181"/>
    </location>
</feature>